<gene>
    <name evidence="4" type="ORF">L1049_018038</name>
</gene>
<name>A0AAP0NK01_LIQFO</name>
<dbReference type="Gene3D" id="2.30.30.490">
    <property type="match status" value="1"/>
</dbReference>
<dbReference type="PANTHER" id="PTHR47073">
    <property type="entry name" value="PROTEIN ANTI-SILENCING 1"/>
    <property type="match status" value="1"/>
</dbReference>
<dbReference type="PROSITE" id="PS51277">
    <property type="entry name" value="BURP"/>
    <property type="match status" value="1"/>
</dbReference>
<dbReference type="InterPro" id="IPR004873">
    <property type="entry name" value="BURP_dom"/>
</dbReference>
<feature type="domain" description="BURP" evidence="3">
    <location>
        <begin position="133"/>
        <end position="245"/>
    </location>
</feature>
<dbReference type="SMART" id="SM01045">
    <property type="entry name" value="BURP"/>
    <property type="match status" value="1"/>
</dbReference>
<evidence type="ECO:0000313" key="4">
    <source>
        <dbReference type="EMBL" id="KAK9273231.1"/>
    </source>
</evidence>
<dbReference type="EMBL" id="JBBPBK010000012">
    <property type="protein sequence ID" value="KAK9273231.1"/>
    <property type="molecule type" value="Genomic_DNA"/>
</dbReference>
<dbReference type="PANTHER" id="PTHR47073:SF2">
    <property type="entry name" value="PROTEIN ANTI-SILENCING 1"/>
    <property type="match status" value="1"/>
</dbReference>
<dbReference type="AlphaFoldDB" id="A0AAP0NK01"/>
<dbReference type="Pfam" id="PF03181">
    <property type="entry name" value="BURP"/>
    <property type="match status" value="1"/>
</dbReference>
<feature type="domain" description="BAH" evidence="2">
    <location>
        <begin position="274"/>
        <end position="401"/>
    </location>
</feature>
<dbReference type="GO" id="GO:0003682">
    <property type="term" value="F:chromatin binding"/>
    <property type="evidence" value="ECO:0007669"/>
    <property type="project" value="InterPro"/>
</dbReference>
<dbReference type="PROSITE" id="PS51038">
    <property type="entry name" value="BAH"/>
    <property type="match status" value="1"/>
</dbReference>
<keyword evidence="5" id="KW-1185">Reference proteome</keyword>
<protein>
    <recommendedName>
        <fullName evidence="6">BAH domain-containing protein</fullName>
    </recommendedName>
</protein>
<comment type="caution">
    <text evidence="4">The sequence shown here is derived from an EMBL/GenBank/DDBJ whole genome shotgun (WGS) entry which is preliminary data.</text>
</comment>
<evidence type="ECO:0008006" key="6">
    <source>
        <dbReference type="Google" id="ProtNLM"/>
    </source>
</evidence>
<feature type="compositionally biased region" description="Polar residues" evidence="1">
    <location>
        <begin position="442"/>
        <end position="452"/>
    </location>
</feature>
<accession>A0AAP0NK01</accession>
<sequence length="707" mass="78695">MLPSLSPLFYLTHPLPPKSLSLHIKPHQSQHCPMGRMIEVKLEGIWVKLGVYLHQTGSKVMCKTFGRERVSKRGLIDKYAVEIEMLEKGLALVVSHASLPFEVYWQTMLPNSPKPAAINDLLQAGHALQNWEKNVQALSTEVETGTQYYKIGVGVVKMGGDKAVACHKQNYPYAVFYCHTFGKTRTYSVPLVDEKGTKSNAVAICHTDTSAWSPIADEPKIKKNQQMNSSSSREAAQKVRSRVPLGFQPSSFTQTVSLFELKNPTCKIRGLSSLIFSINYVAWSEADYEGESEPYIGKIIKIWENPDKTKKVKILWFFRRCEILNYLGDEETPENELFLASGEGVGLANVNPLEAIAGKCNVVCISKDNRNPQPSEEELQRTDFVFYRTFDVGNCKILDKIDDKVAGIEVKFIFNRKECDKSSDVPKLDSERKKDSGIAVPSNETPILSKQNSFEEDKTIKTDKISSDAVAKEDAVDQTSLIKEKYSPGEMHASDANVKLGEMATTIVKQQSVLEGGEYEVGKVLVDQVEVGERVKSLKDSGQLDDRPSKKAKVDGSIKLSRDKNRNTIQKLIIDSDGDDVKALSVGKVLDQVKVEEKVESLKDSSGELDDRPSKKAKVDACIKLTKDRNRNSEKLTINSDGNDVKALPVVTAAEDKTKSKLAKDSLRLDKGLSEKLKPDEKTAKLPNGKLLKASSYTVSRWGLQNW</sequence>
<feature type="region of interest" description="Disordered" evidence="1">
    <location>
        <begin position="421"/>
        <end position="453"/>
    </location>
</feature>
<evidence type="ECO:0000313" key="5">
    <source>
        <dbReference type="Proteomes" id="UP001415857"/>
    </source>
</evidence>
<proteinExistence type="predicted"/>
<evidence type="ECO:0000259" key="3">
    <source>
        <dbReference type="PROSITE" id="PS51277"/>
    </source>
</evidence>
<dbReference type="InterPro" id="IPR001025">
    <property type="entry name" value="BAH_dom"/>
</dbReference>
<dbReference type="Proteomes" id="UP001415857">
    <property type="component" value="Unassembled WGS sequence"/>
</dbReference>
<organism evidence="4 5">
    <name type="scientific">Liquidambar formosana</name>
    <name type="common">Formosan gum</name>
    <dbReference type="NCBI Taxonomy" id="63359"/>
    <lineage>
        <taxon>Eukaryota</taxon>
        <taxon>Viridiplantae</taxon>
        <taxon>Streptophyta</taxon>
        <taxon>Embryophyta</taxon>
        <taxon>Tracheophyta</taxon>
        <taxon>Spermatophyta</taxon>
        <taxon>Magnoliopsida</taxon>
        <taxon>eudicotyledons</taxon>
        <taxon>Gunneridae</taxon>
        <taxon>Pentapetalae</taxon>
        <taxon>Saxifragales</taxon>
        <taxon>Altingiaceae</taxon>
        <taxon>Liquidambar</taxon>
    </lineage>
</organism>
<evidence type="ECO:0000256" key="1">
    <source>
        <dbReference type="SAM" id="MobiDB-lite"/>
    </source>
</evidence>
<dbReference type="FunFam" id="2.30.30.490:FF:000017">
    <property type="entry name" value="Bromo-adjacent homology (BAH) domain-containing protein"/>
    <property type="match status" value="1"/>
</dbReference>
<dbReference type="InterPro" id="IPR043151">
    <property type="entry name" value="BAH_sf"/>
</dbReference>
<dbReference type="SMART" id="SM00439">
    <property type="entry name" value="BAH"/>
    <property type="match status" value="1"/>
</dbReference>
<reference evidence="4 5" key="1">
    <citation type="journal article" date="2024" name="Plant J.">
        <title>Genome sequences and population genomics reveal climatic adaptation and genomic divergence between two closely related sweetgum species.</title>
        <authorList>
            <person name="Xu W.Q."/>
            <person name="Ren C.Q."/>
            <person name="Zhang X.Y."/>
            <person name="Comes H.P."/>
            <person name="Liu X.H."/>
            <person name="Li Y.G."/>
            <person name="Kettle C.J."/>
            <person name="Jalonen R."/>
            <person name="Gaisberger H."/>
            <person name="Ma Y.Z."/>
            <person name="Qiu Y.X."/>
        </authorList>
    </citation>
    <scope>NUCLEOTIDE SEQUENCE [LARGE SCALE GENOMIC DNA]</scope>
    <source>
        <strain evidence="4">Hangzhou</strain>
    </source>
</reference>
<feature type="compositionally biased region" description="Basic and acidic residues" evidence="1">
    <location>
        <begin position="421"/>
        <end position="436"/>
    </location>
</feature>
<dbReference type="GO" id="GO:0003723">
    <property type="term" value="F:RNA binding"/>
    <property type="evidence" value="ECO:0007669"/>
    <property type="project" value="TreeGrafter"/>
</dbReference>
<evidence type="ECO:0000259" key="2">
    <source>
        <dbReference type="PROSITE" id="PS51038"/>
    </source>
</evidence>
<dbReference type="Pfam" id="PF01426">
    <property type="entry name" value="BAH"/>
    <property type="match status" value="1"/>
</dbReference>